<dbReference type="SMART" id="SM00387">
    <property type="entry name" value="HATPase_c"/>
    <property type="match status" value="1"/>
</dbReference>
<dbReference type="CDD" id="cd00156">
    <property type="entry name" value="REC"/>
    <property type="match status" value="1"/>
</dbReference>
<feature type="domain" description="Histidine kinase" evidence="10">
    <location>
        <begin position="426"/>
        <end position="650"/>
    </location>
</feature>
<dbReference type="Gene3D" id="3.40.50.2300">
    <property type="match status" value="2"/>
</dbReference>
<dbReference type="InterPro" id="IPR013655">
    <property type="entry name" value="PAS_fold_3"/>
</dbReference>
<feature type="modified residue" description="4-aspartylphosphate" evidence="9">
    <location>
        <position position="719"/>
    </location>
</feature>
<dbReference type="InterPro" id="IPR000700">
    <property type="entry name" value="PAS-assoc_C"/>
</dbReference>
<dbReference type="SMART" id="SM00448">
    <property type="entry name" value="REC"/>
    <property type="match status" value="2"/>
</dbReference>
<dbReference type="Gene3D" id="1.10.287.130">
    <property type="match status" value="1"/>
</dbReference>
<dbReference type="InterPro" id="IPR005467">
    <property type="entry name" value="His_kinase_dom"/>
</dbReference>
<organism evidence="13 14">
    <name type="scientific">Enterocloster hominis</name>
    <name type="common">ex Hitch et al. 2024</name>
    <dbReference type="NCBI Taxonomy" id="1917870"/>
    <lineage>
        <taxon>Bacteria</taxon>
        <taxon>Bacillati</taxon>
        <taxon>Bacillota</taxon>
        <taxon>Clostridia</taxon>
        <taxon>Lachnospirales</taxon>
        <taxon>Lachnospiraceae</taxon>
        <taxon>Enterocloster</taxon>
    </lineage>
</organism>
<evidence type="ECO:0000259" key="11">
    <source>
        <dbReference type="PROSITE" id="PS50110"/>
    </source>
</evidence>
<accession>A0ABV1D799</accession>
<evidence type="ECO:0000313" key="14">
    <source>
        <dbReference type="Proteomes" id="UP001454086"/>
    </source>
</evidence>
<keyword evidence="6" id="KW-0418">Kinase</keyword>
<evidence type="ECO:0000256" key="8">
    <source>
        <dbReference type="ARBA" id="ARBA00024867"/>
    </source>
</evidence>
<dbReference type="RefSeq" id="WP_040379596.1">
    <property type="nucleotide sequence ID" value="NZ_JBBMFM010000043.1"/>
</dbReference>
<dbReference type="Gene3D" id="3.30.450.20">
    <property type="entry name" value="PAS domain"/>
    <property type="match status" value="1"/>
</dbReference>
<dbReference type="Pfam" id="PF02518">
    <property type="entry name" value="HATPase_c"/>
    <property type="match status" value="1"/>
</dbReference>
<dbReference type="EMBL" id="JBBMFM010000043">
    <property type="protein sequence ID" value="MEQ2425850.1"/>
    <property type="molecule type" value="Genomic_DNA"/>
</dbReference>
<dbReference type="CDD" id="cd00082">
    <property type="entry name" value="HisKA"/>
    <property type="match status" value="1"/>
</dbReference>
<keyword evidence="5" id="KW-0808">Transferase</keyword>
<dbReference type="CDD" id="cd00130">
    <property type="entry name" value="PAS"/>
    <property type="match status" value="1"/>
</dbReference>
<evidence type="ECO:0000256" key="4">
    <source>
        <dbReference type="ARBA" id="ARBA00022553"/>
    </source>
</evidence>
<dbReference type="Proteomes" id="UP001454086">
    <property type="component" value="Unassembled WGS sequence"/>
</dbReference>
<name>A0ABV1D799_9FIRM</name>
<dbReference type="InterPro" id="IPR003661">
    <property type="entry name" value="HisK_dim/P_dom"/>
</dbReference>
<evidence type="ECO:0000256" key="6">
    <source>
        <dbReference type="ARBA" id="ARBA00022777"/>
    </source>
</evidence>
<dbReference type="SUPFAM" id="SSF55874">
    <property type="entry name" value="ATPase domain of HSP90 chaperone/DNA topoisomerase II/histidine kinase"/>
    <property type="match status" value="1"/>
</dbReference>
<evidence type="ECO:0000256" key="3">
    <source>
        <dbReference type="ARBA" id="ARBA00018672"/>
    </source>
</evidence>
<comment type="catalytic activity">
    <reaction evidence="1">
        <text>ATP + protein L-histidine = ADP + protein N-phospho-L-histidine.</text>
        <dbReference type="EC" id="2.7.13.3"/>
    </reaction>
</comment>
<dbReference type="Gene3D" id="3.30.565.10">
    <property type="entry name" value="Histidine kinase-like ATPase, C-terminal domain"/>
    <property type="match status" value="1"/>
</dbReference>
<feature type="domain" description="Response regulatory" evidence="11">
    <location>
        <begin position="665"/>
        <end position="785"/>
    </location>
</feature>
<dbReference type="Pfam" id="PF08447">
    <property type="entry name" value="PAS_3"/>
    <property type="match status" value="1"/>
</dbReference>
<dbReference type="InterPro" id="IPR035965">
    <property type="entry name" value="PAS-like_dom_sf"/>
</dbReference>
<dbReference type="PROSITE" id="PS50113">
    <property type="entry name" value="PAC"/>
    <property type="match status" value="1"/>
</dbReference>
<dbReference type="Pfam" id="PF00512">
    <property type="entry name" value="HisKA"/>
    <property type="match status" value="1"/>
</dbReference>
<dbReference type="PRINTS" id="PR00344">
    <property type="entry name" value="BCTRLSENSOR"/>
</dbReference>
<comment type="caution">
    <text evidence="13">The sequence shown here is derived from an EMBL/GenBank/DDBJ whole genome shotgun (WGS) entry which is preliminary data.</text>
</comment>
<evidence type="ECO:0000256" key="1">
    <source>
        <dbReference type="ARBA" id="ARBA00000085"/>
    </source>
</evidence>
<reference evidence="13 14" key="1">
    <citation type="submission" date="2024-03" db="EMBL/GenBank/DDBJ databases">
        <title>Human intestinal bacterial collection.</title>
        <authorList>
            <person name="Pauvert C."/>
            <person name="Hitch T.C.A."/>
            <person name="Clavel T."/>
        </authorList>
    </citation>
    <scope>NUCLEOTIDE SEQUENCE [LARGE SCALE GENOMIC DNA]</scope>
    <source>
        <strain evidence="13 14">CLA-SR-H021</strain>
    </source>
</reference>
<dbReference type="Pfam" id="PF00072">
    <property type="entry name" value="Response_reg"/>
    <property type="match status" value="2"/>
</dbReference>
<dbReference type="EC" id="2.7.13.3" evidence="2"/>
<feature type="modified residue" description="4-aspartylphosphate" evidence="9">
    <location>
        <position position="860"/>
    </location>
</feature>
<evidence type="ECO:0000259" key="10">
    <source>
        <dbReference type="PROSITE" id="PS50109"/>
    </source>
</evidence>
<dbReference type="SUPFAM" id="SSF52172">
    <property type="entry name" value="CheY-like"/>
    <property type="match status" value="2"/>
</dbReference>
<dbReference type="InterPro" id="IPR036890">
    <property type="entry name" value="HATPase_C_sf"/>
</dbReference>
<evidence type="ECO:0000313" key="13">
    <source>
        <dbReference type="EMBL" id="MEQ2425850.1"/>
    </source>
</evidence>
<dbReference type="PANTHER" id="PTHR43047:SF72">
    <property type="entry name" value="OSMOSENSING HISTIDINE PROTEIN KINASE SLN1"/>
    <property type="match status" value="1"/>
</dbReference>
<dbReference type="InterPro" id="IPR000014">
    <property type="entry name" value="PAS"/>
</dbReference>
<feature type="domain" description="PAC" evidence="12">
    <location>
        <begin position="350"/>
        <end position="404"/>
    </location>
</feature>
<comment type="function">
    <text evidence="8">May play the central regulatory role in sporulation. It may be an element of the effector pathway responsible for the activation of sporulation genes in response to nutritional stress. Spo0A may act in concert with spo0H (a sigma factor) to control the expression of some genes that are critical to the sporulation process.</text>
</comment>
<keyword evidence="7" id="KW-0902">Two-component regulatory system</keyword>
<proteinExistence type="predicted"/>
<keyword evidence="14" id="KW-1185">Reference proteome</keyword>
<dbReference type="CDD" id="cd16922">
    <property type="entry name" value="HATPase_EvgS-ArcB-TorS-like"/>
    <property type="match status" value="1"/>
</dbReference>
<evidence type="ECO:0000256" key="5">
    <source>
        <dbReference type="ARBA" id="ARBA00022679"/>
    </source>
</evidence>
<dbReference type="SMART" id="SM00388">
    <property type="entry name" value="HisKA"/>
    <property type="match status" value="1"/>
</dbReference>
<gene>
    <name evidence="13" type="ORF">WMQ36_12790</name>
</gene>
<sequence length="933" mass="105190">MEQRKPEPLVTKNDTAIPRDGYVTVCDAMGIEAVGFCLDENLTILWASGPFCRNAGYTKEGFHSQFPDFRAYYTSCPDGFEYIKSHLNEAVLQKLPEAELTVPVPVREGDAAWGRMMVTFAGLDQGGYMECRAFYKAADSGYQKLEEENRRLRETSGYFKWVLDEFSGNAYIADIETYELLYINRTSSETLQLQPGKVIGRKCYEVVQNRTSPCPFCNNSKLRRDGFYEWEYYNPYLKHTYMLKDRLIDWDGRDCRLEISIDNLSPEYKLEKMDREREAILRTIPGGFARVDARDGRTVTWYGGDFLHLIGYTKEQFENELHSQCSYIHPDDLSRASTIMYHSKETGKPTAAEGRIITRDGTQKVLTMTFSYMSAENSWDGIESFYSIGIDITKDRELQERQRNALEEAYQVARVANAAKTNFLSSMSHDIRTPMNAIMGMTTIAQANLESPEKIRDCLEKIKTSSRHLLSLINEVLDMSKIESGKVSLALAQMNLPDMIQEVMDMCRPLVNEKHQLFRISIGRVRHENVIADGDRLRQVLMNLLSNAIKYTQEGGTITLRINERSSLTPDKRQYEFICTDNGIGISKDYLPHIFDAFTRAEDSRVSKIQGTGLGMAITENIVRMMNGIIDVKSEEGAGSTVTVSVPLEVCHEEDAKISELSGRTVLVVDSDPVICGNARQLVDELGLSGDYALSGEEAIGRIMDAHEKGNDYFAIILDWNLPGPGGPGVMAAVQKSLGRHRPVMIVSSNDFSEIEAEYLKSDADAFIIKPLFKSKLLQVLELFAVSDNRLEQEIVEEEKTEVLSGRKVLLAEDNDINREIVEELLRMHHMLVDSVENGQLARDAFEASAPGEYGAILMDIQMPVMNGYDASAAIRRMDREDARTIPIIALTANAFTSDVSKAHSAGMNDHLAKPIEIERLLEVLQKWMGQEA</sequence>
<feature type="domain" description="Response regulatory" evidence="11">
    <location>
        <begin position="808"/>
        <end position="929"/>
    </location>
</feature>
<evidence type="ECO:0000256" key="2">
    <source>
        <dbReference type="ARBA" id="ARBA00012438"/>
    </source>
</evidence>
<evidence type="ECO:0000256" key="9">
    <source>
        <dbReference type="PROSITE-ProRule" id="PRU00169"/>
    </source>
</evidence>
<dbReference type="InterPro" id="IPR001789">
    <property type="entry name" value="Sig_transdc_resp-reg_receiver"/>
</dbReference>
<dbReference type="InterPro" id="IPR003594">
    <property type="entry name" value="HATPase_dom"/>
</dbReference>
<dbReference type="SUPFAM" id="SSF47384">
    <property type="entry name" value="Homodimeric domain of signal transducing histidine kinase"/>
    <property type="match status" value="1"/>
</dbReference>
<dbReference type="PROSITE" id="PS50110">
    <property type="entry name" value="RESPONSE_REGULATORY"/>
    <property type="match status" value="2"/>
</dbReference>
<dbReference type="CDD" id="cd17546">
    <property type="entry name" value="REC_hyHK_CKI1_RcsC-like"/>
    <property type="match status" value="1"/>
</dbReference>
<evidence type="ECO:0000256" key="7">
    <source>
        <dbReference type="ARBA" id="ARBA00023012"/>
    </source>
</evidence>
<dbReference type="SUPFAM" id="SSF55785">
    <property type="entry name" value="PYP-like sensor domain (PAS domain)"/>
    <property type="match status" value="1"/>
</dbReference>
<keyword evidence="4 9" id="KW-0597">Phosphoprotein</keyword>
<protein>
    <recommendedName>
        <fullName evidence="3">Stage 0 sporulation protein A homolog</fullName>
        <ecNumber evidence="2">2.7.13.3</ecNumber>
    </recommendedName>
</protein>
<dbReference type="InterPro" id="IPR004358">
    <property type="entry name" value="Sig_transdc_His_kin-like_C"/>
</dbReference>
<dbReference type="InterPro" id="IPR011006">
    <property type="entry name" value="CheY-like_superfamily"/>
</dbReference>
<dbReference type="Pfam" id="PF13426">
    <property type="entry name" value="PAS_9"/>
    <property type="match status" value="1"/>
</dbReference>
<dbReference type="PANTHER" id="PTHR43047">
    <property type="entry name" value="TWO-COMPONENT HISTIDINE PROTEIN KINASE"/>
    <property type="match status" value="1"/>
</dbReference>
<evidence type="ECO:0000259" key="12">
    <source>
        <dbReference type="PROSITE" id="PS50113"/>
    </source>
</evidence>
<dbReference type="InterPro" id="IPR036097">
    <property type="entry name" value="HisK_dim/P_sf"/>
</dbReference>
<dbReference type="PROSITE" id="PS50109">
    <property type="entry name" value="HIS_KIN"/>
    <property type="match status" value="1"/>
</dbReference>